<keyword evidence="5" id="KW-1185">Reference proteome</keyword>
<dbReference type="SUPFAM" id="SSF53167">
    <property type="entry name" value="Purine and uridine phosphorylases"/>
    <property type="match status" value="1"/>
</dbReference>
<evidence type="ECO:0000259" key="2">
    <source>
        <dbReference type="Pfam" id="PF01048"/>
    </source>
</evidence>
<dbReference type="PANTHER" id="PTHR43691:SF6">
    <property type="entry name" value="AMP NUCLEOSIDASE"/>
    <property type="match status" value="1"/>
</dbReference>
<dbReference type="RefSeq" id="WP_226934427.1">
    <property type="nucleotide sequence ID" value="NZ_JACDXX010000004.1"/>
</dbReference>
<dbReference type="InterPro" id="IPR011271">
    <property type="entry name" value="AMP_nucleosidase"/>
</dbReference>
<dbReference type="EC" id="3.2.2.4" evidence="1"/>
<dbReference type="Pfam" id="PF10423">
    <property type="entry name" value="AMNp_N"/>
    <property type="match status" value="1"/>
</dbReference>
<gene>
    <name evidence="1" type="primary">amn</name>
    <name evidence="4" type="ORF">H0485_05830</name>
</gene>
<dbReference type="PANTHER" id="PTHR43691">
    <property type="entry name" value="URIDINE PHOSPHORYLASE"/>
    <property type="match status" value="1"/>
</dbReference>
<comment type="caution">
    <text evidence="4">The sequence shown here is derived from an EMBL/GenBank/DDBJ whole genome shotgun (WGS) entry which is preliminary data.</text>
</comment>
<dbReference type="InterPro" id="IPR035994">
    <property type="entry name" value="Nucleoside_phosphorylase_sf"/>
</dbReference>
<evidence type="ECO:0000259" key="3">
    <source>
        <dbReference type="Pfam" id="PF10423"/>
    </source>
</evidence>
<dbReference type="GO" id="GO:0008714">
    <property type="term" value="F:AMP nucleosidase activity"/>
    <property type="evidence" value="ECO:0007669"/>
    <property type="project" value="UniProtKB-EC"/>
</dbReference>
<reference evidence="4 5" key="1">
    <citation type="submission" date="2020-07" db="EMBL/GenBank/DDBJ databases">
        <title>Pseudogemmobacter sp. nov., isolated from poultry manure in Taiwan.</title>
        <authorList>
            <person name="Lin S.-Y."/>
            <person name="Tang Y.-S."/>
            <person name="Young C.-C."/>
        </authorList>
    </citation>
    <scope>NUCLEOTIDE SEQUENCE [LARGE SCALE GENOMIC DNA]</scope>
    <source>
        <strain evidence="4 5">CC-YST710</strain>
    </source>
</reference>
<protein>
    <recommendedName>
        <fullName evidence="1">AMP nucleosidase</fullName>
        <ecNumber evidence="1">3.2.2.4</ecNumber>
    </recommendedName>
</protein>
<dbReference type="EMBL" id="JACDXX010000004">
    <property type="protein sequence ID" value="MCB5409521.1"/>
    <property type="molecule type" value="Genomic_DNA"/>
</dbReference>
<comment type="function">
    <text evidence="1">Catalyzes the hydrolysis of the N-glycosidic bond of AMP to form adenine and ribose 5-phosphate. Involved in regulation of AMP concentrations.</text>
</comment>
<dbReference type="Gene3D" id="3.30.1730.10">
    <property type="entry name" value="AMP nucleoside phosphorylase, N-terminal domain"/>
    <property type="match status" value="1"/>
</dbReference>
<dbReference type="Pfam" id="PF01048">
    <property type="entry name" value="PNP_UDP_1"/>
    <property type="match status" value="1"/>
</dbReference>
<dbReference type="HAMAP" id="MF_01932">
    <property type="entry name" value="AMP_nucleosidase"/>
    <property type="match status" value="1"/>
</dbReference>
<dbReference type="InterPro" id="IPR037109">
    <property type="entry name" value="AMP_N_sf"/>
</dbReference>
<keyword evidence="1 4" id="KW-0378">Hydrolase</keyword>
<name>A0ABS8CJG4_9RHOB</name>
<dbReference type="NCBIfam" id="NF006142">
    <property type="entry name" value="PRK08292.1"/>
    <property type="match status" value="1"/>
</dbReference>
<keyword evidence="4" id="KW-0326">Glycosidase</keyword>
<proteinExistence type="inferred from homology"/>
<evidence type="ECO:0000313" key="4">
    <source>
        <dbReference type="EMBL" id="MCB5409521.1"/>
    </source>
</evidence>
<dbReference type="InterPro" id="IPR047039">
    <property type="entry name" value="AMN_phosphorylase"/>
</dbReference>
<evidence type="ECO:0000256" key="1">
    <source>
        <dbReference type="HAMAP-Rule" id="MF_01932"/>
    </source>
</evidence>
<feature type="domain" description="AMP nucleoside phosphorylase N-terminal" evidence="3">
    <location>
        <begin position="26"/>
        <end position="179"/>
    </location>
</feature>
<dbReference type="InterPro" id="IPR000845">
    <property type="entry name" value="Nucleoside_phosphorylase_d"/>
</dbReference>
<organism evidence="4 5">
    <name type="scientific">Pseudogemmobacter faecipullorum</name>
    <dbReference type="NCBI Taxonomy" id="2755041"/>
    <lineage>
        <taxon>Bacteria</taxon>
        <taxon>Pseudomonadati</taxon>
        <taxon>Pseudomonadota</taxon>
        <taxon>Alphaproteobacteria</taxon>
        <taxon>Rhodobacterales</taxon>
        <taxon>Paracoccaceae</taxon>
        <taxon>Pseudogemmobacter</taxon>
    </lineage>
</organism>
<comment type="similarity">
    <text evidence="1">Belongs to the AMP nucleosidase family.</text>
</comment>
<accession>A0ABS8CJG4</accession>
<dbReference type="CDD" id="cd17762">
    <property type="entry name" value="AMN"/>
    <property type="match status" value="1"/>
</dbReference>
<evidence type="ECO:0000313" key="5">
    <source>
        <dbReference type="Proteomes" id="UP001198571"/>
    </source>
</evidence>
<dbReference type="Proteomes" id="UP001198571">
    <property type="component" value="Unassembled WGS sequence"/>
</dbReference>
<feature type="domain" description="Nucleoside phosphorylase" evidence="2">
    <location>
        <begin position="274"/>
        <end position="441"/>
    </location>
</feature>
<sequence length="494" mass="55183">MKQQETVSNLNAPLPAEHEDFLDAEAAVDRLQALYDEATGLLLQEFSRALQEGRPSRRIRAFYPEIRLQVDSFSKVDTRLAFGHVAHPGHYSTTVTRPDLFRNYLIQQIGLLIRNHGVPVSIGASKTPIPVHFAVASDPELTVPQEAALDFPLRDVFDVPDLATINDDIVNGTLERFPDGSMPLAAFTAQRVDYSLARLAHYTATAPEHFQSHVLFTNYQFYIDAFEAFARAALDDPKSEYSAFIATGNQEITRGDQPLVAPLKLPQMPTYHLKREDGQGITLVNIGVGPSNAKTATDHIAVLRPHAWLMVGHCAGLRNSQALGDFVLAHAYLREDHVLDDDLPVWVPIPALAEIQIALEDAVEEVTRLEGYELKRIMRTGTVATIDNRNWELRDQSGPVRRLSQSRAVALDMESATIAANGFRFRVPYGTLLCVSDKPLHGELKLPGMASDFYRTQVGRHLQIGIRAMELLRETPLERIHSRKLRSFDETAFL</sequence>
<dbReference type="InterPro" id="IPR018953">
    <property type="entry name" value="AMP_nucleoside_Pase_N"/>
</dbReference>
<comment type="catalytic activity">
    <reaction evidence="1">
        <text>AMP + H2O = D-ribose 5-phosphate + adenine</text>
        <dbReference type="Rhea" id="RHEA:20129"/>
        <dbReference type="ChEBI" id="CHEBI:15377"/>
        <dbReference type="ChEBI" id="CHEBI:16708"/>
        <dbReference type="ChEBI" id="CHEBI:78346"/>
        <dbReference type="ChEBI" id="CHEBI:456215"/>
        <dbReference type="EC" id="3.2.2.4"/>
    </reaction>
</comment>
<dbReference type="NCBIfam" id="TIGR01717">
    <property type="entry name" value="AMP-nucleosdse"/>
    <property type="match status" value="1"/>
</dbReference>
<dbReference type="Gene3D" id="3.40.50.1580">
    <property type="entry name" value="Nucleoside phosphorylase domain"/>
    <property type="match status" value="1"/>
</dbReference>